<dbReference type="Gene3D" id="3.80.10.10">
    <property type="entry name" value="Ribonuclease Inhibitor"/>
    <property type="match status" value="1"/>
</dbReference>
<feature type="non-terminal residue" evidence="5">
    <location>
        <position position="885"/>
    </location>
</feature>
<dbReference type="InterPro" id="IPR046960">
    <property type="entry name" value="PPR_At4g14850-like_plant"/>
</dbReference>
<comment type="similarity">
    <text evidence="2">Belongs to the PPR family. PCMP-E subfamily.</text>
</comment>
<proteinExistence type="inferred from homology"/>
<dbReference type="Pfam" id="PF00646">
    <property type="entry name" value="F-box"/>
    <property type="match status" value="1"/>
</dbReference>
<feature type="repeat" description="PPR" evidence="3">
    <location>
        <begin position="748"/>
        <end position="782"/>
    </location>
</feature>
<feature type="domain" description="F-box" evidence="4">
    <location>
        <begin position="12"/>
        <end position="60"/>
    </location>
</feature>
<dbReference type="PROSITE" id="PS50181">
    <property type="entry name" value="FBOX"/>
    <property type="match status" value="1"/>
</dbReference>
<dbReference type="InterPro" id="IPR006566">
    <property type="entry name" value="FBD"/>
</dbReference>
<feature type="repeat" description="PPR" evidence="3">
    <location>
        <begin position="848"/>
        <end position="882"/>
    </location>
</feature>
<dbReference type="InterPro" id="IPR036047">
    <property type="entry name" value="F-box-like_dom_sf"/>
</dbReference>
<dbReference type="Pfam" id="PF08387">
    <property type="entry name" value="FBD"/>
    <property type="match status" value="1"/>
</dbReference>
<dbReference type="PROSITE" id="PS51375">
    <property type="entry name" value="PPR"/>
    <property type="match status" value="5"/>
</dbReference>
<dbReference type="NCBIfam" id="TIGR00756">
    <property type="entry name" value="PPR"/>
    <property type="match status" value="5"/>
</dbReference>
<dbReference type="InterPro" id="IPR001810">
    <property type="entry name" value="F-box_dom"/>
</dbReference>
<dbReference type="SUPFAM" id="SSF52047">
    <property type="entry name" value="RNI-like"/>
    <property type="match status" value="1"/>
</dbReference>
<dbReference type="Gene3D" id="1.25.40.10">
    <property type="entry name" value="Tetratricopeptide repeat domain"/>
    <property type="match status" value="4"/>
</dbReference>
<protein>
    <recommendedName>
        <fullName evidence="4">F-box domain-containing protein</fullName>
    </recommendedName>
</protein>
<dbReference type="InterPro" id="IPR053781">
    <property type="entry name" value="F-box_AtFBL13-like"/>
</dbReference>
<dbReference type="InterPro" id="IPR011990">
    <property type="entry name" value="TPR-like_helical_dom_sf"/>
</dbReference>
<sequence length="885" mass="100009">EVNMSSIGENIEDRLSNLPEDTLSHILSLMPTKFAVRTSILSKRWSEWVKKASVSSWIDKAVQLNICELDIDVLYIELPLSLFTCKTLTKLRIAHGLPTLVWECPVNLPSLKTLDIDNPSVNAFELIRGCPILESLSFEVIIYEEEEEDYIFNIPTLKRLKLTLQRLCSCVTKNLVLNVPNLEYLFVGGMLGSLFVLDDLSSLVEASVSFHCIQSDDMYVEFLKGIRGVKSLSINKFPFTSALPIFPNMKHLEFKSFCYSELVLQYLESCPELKHLCIGKLTDQHWIEPKLVPACMLSNLTTIKISFCEGLEHEIEFLKYMLGNAKILKTVTITWEIFRVEEEEEKRLCAELLEFPRASSFIKKQQLSIKRSKALTSTSIFKDNNFFQKDWVPHVGLQDRPRFKKPHSFFIKAITAGLVLGRSVHSRVVKAGLEAETLVGNALVSMYLKMGCVRDACKVFDEMSERDVVSWNALVAGLVENALVFDAFRVFKRMVKESVWPNYATIANVLPVCGSVEGGYWFGKEIHSYAMRREEIFSDVSVVNSLVGSGIVVQKNEFKRSGYTSNGEWLKALELFQEFSSLNLTKPDSITILTVLSACANLRNLQAVHKKDLISWNSILDALAEGRLVKDFIQQLHIMFKEDVKPDSITIVTVVQLGADASKMCMIKEAHCFSLRSNLFPGNREPTLGNALIDAYARLGKMEYASKIFESLSGNRNVVTCNSLISGYVNSGYHDDAEIIFRNMIERDLTTWNLMVRAYAENGYFHQAIDLFIDLQNHGMKPDSMTIMGILPVANQMASIQMVNQCHGYAVRSCFQDVQLKGAFLDAYSKCGNINSACKLFESTRYKDLVMYTSMVGGYAVHGMGEEALQIYYRMVENGGKPDHD</sequence>
<dbReference type="PANTHER" id="PTHR47926">
    <property type="entry name" value="PENTATRICOPEPTIDE REPEAT-CONTAINING PROTEIN"/>
    <property type="match status" value="1"/>
</dbReference>
<evidence type="ECO:0000256" key="3">
    <source>
        <dbReference type="PROSITE-ProRule" id="PRU00708"/>
    </source>
</evidence>
<evidence type="ECO:0000256" key="2">
    <source>
        <dbReference type="ARBA" id="ARBA00061659"/>
    </source>
</evidence>
<feature type="repeat" description="PPR" evidence="3">
    <location>
        <begin position="612"/>
        <end position="646"/>
    </location>
</feature>
<dbReference type="CDD" id="cd22160">
    <property type="entry name" value="F-box_AtFBL13-like"/>
    <property type="match status" value="1"/>
</dbReference>
<dbReference type="AlphaFoldDB" id="A0AAD5GJR1"/>
<dbReference type="InterPro" id="IPR032675">
    <property type="entry name" value="LRR_dom_sf"/>
</dbReference>
<keyword evidence="6" id="KW-1185">Reference proteome</keyword>
<evidence type="ECO:0000313" key="6">
    <source>
        <dbReference type="Proteomes" id="UP001206925"/>
    </source>
</evidence>
<dbReference type="PANTHER" id="PTHR47926:SF481">
    <property type="entry name" value="TETRATRICOPEPTIDE-LIKE HELICAL DOMAIN SUPERFAMILY"/>
    <property type="match status" value="1"/>
</dbReference>
<reference evidence="5" key="1">
    <citation type="submission" date="2022-06" db="EMBL/GenBank/DDBJ databases">
        <title>Uncovering the hologenomic basis of an extraordinary plant invasion.</title>
        <authorList>
            <person name="Bieker V.C."/>
            <person name="Martin M.D."/>
            <person name="Gilbert T."/>
            <person name="Hodgins K."/>
            <person name="Battlay P."/>
            <person name="Petersen B."/>
            <person name="Wilson J."/>
        </authorList>
    </citation>
    <scope>NUCLEOTIDE SEQUENCE</scope>
    <source>
        <strain evidence="5">AA19_3_7</strain>
        <tissue evidence="5">Leaf</tissue>
    </source>
</reference>
<comment type="caution">
    <text evidence="5">The sequence shown here is derived from an EMBL/GenBank/DDBJ whole genome shotgun (WGS) entry which is preliminary data.</text>
</comment>
<dbReference type="EMBL" id="JAMZMK010008038">
    <property type="protein sequence ID" value="KAI7742258.1"/>
    <property type="molecule type" value="Genomic_DNA"/>
</dbReference>
<evidence type="ECO:0000256" key="1">
    <source>
        <dbReference type="ARBA" id="ARBA00022737"/>
    </source>
</evidence>
<keyword evidence="1" id="KW-0677">Repeat</keyword>
<evidence type="ECO:0000313" key="5">
    <source>
        <dbReference type="EMBL" id="KAI7742258.1"/>
    </source>
</evidence>
<gene>
    <name evidence="5" type="ORF">M8C21_033991</name>
</gene>
<dbReference type="SUPFAM" id="SSF81383">
    <property type="entry name" value="F-box domain"/>
    <property type="match status" value="1"/>
</dbReference>
<dbReference type="FunFam" id="1.25.40.10:FF:000412">
    <property type="entry name" value="Putative pentatricopeptide repeat-containing protein"/>
    <property type="match status" value="1"/>
</dbReference>
<dbReference type="Proteomes" id="UP001206925">
    <property type="component" value="Unassembled WGS sequence"/>
</dbReference>
<evidence type="ECO:0000259" key="4">
    <source>
        <dbReference type="PROSITE" id="PS50181"/>
    </source>
</evidence>
<dbReference type="InterPro" id="IPR002885">
    <property type="entry name" value="PPR_rpt"/>
</dbReference>
<dbReference type="GO" id="GO:0003723">
    <property type="term" value="F:RNA binding"/>
    <property type="evidence" value="ECO:0007669"/>
    <property type="project" value="InterPro"/>
</dbReference>
<feature type="repeat" description="PPR" evidence="3">
    <location>
        <begin position="467"/>
        <end position="501"/>
    </location>
</feature>
<dbReference type="SMART" id="SM00579">
    <property type="entry name" value="FBD"/>
    <property type="match status" value="1"/>
</dbReference>
<dbReference type="FunFam" id="1.25.40.10:FF:000381">
    <property type="entry name" value="Pentatricopeptide repeat-containing protein"/>
    <property type="match status" value="1"/>
</dbReference>
<feature type="repeat" description="PPR" evidence="3">
    <location>
        <begin position="717"/>
        <end position="747"/>
    </location>
</feature>
<name>A0AAD5GJR1_AMBAR</name>
<organism evidence="5 6">
    <name type="scientific">Ambrosia artemisiifolia</name>
    <name type="common">Common ragweed</name>
    <dbReference type="NCBI Taxonomy" id="4212"/>
    <lineage>
        <taxon>Eukaryota</taxon>
        <taxon>Viridiplantae</taxon>
        <taxon>Streptophyta</taxon>
        <taxon>Embryophyta</taxon>
        <taxon>Tracheophyta</taxon>
        <taxon>Spermatophyta</taxon>
        <taxon>Magnoliopsida</taxon>
        <taxon>eudicotyledons</taxon>
        <taxon>Gunneridae</taxon>
        <taxon>Pentapetalae</taxon>
        <taxon>asterids</taxon>
        <taxon>campanulids</taxon>
        <taxon>Asterales</taxon>
        <taxon>Asteraceae</taxon>
        <taxon>Asteroideae</taxon>
        <taxon>Heliantheae alliance</taxon>
        <taxon>Heliantheae</taxon>
        <taxon>Ambrosia</taxon>
    </lineage>
</organism>
<dbReference type="GO" id="GO:0009451">
    <property type="term" value="P:RNA modification"/>
    <property type="evidence" value="ECO:0007669"/>
    <property type="project" value="InterPro"/>
</dbReference>
<dbReference type="Pfam" id="PF01535">
    <property type="entry name" value="PPR"/>
    <property type="match status" value="8"/>
</dbReference>
<accession>A0AAD5GJR1</accession>